<keyword evidence="2" id="KW-0167">Capsid protein</keyword>
<dbReference type="OrthoDB" id="2627at10239"/>
<evidence type="ECO:0000313" key="6">
    <source>
        <dbReference type="Proteomes" id="UP000002555"/>
    </source>
</evidence>
<protein>
    <submittedName>
        <fullName evidence="5">Gp24 head vertex protein</fullName>
    </submittedName>
</protein>
<comment type="subcellular location">
    <subcellularLocation>
        <location evidence="1">Virion</location>
    </subcellularLocation>
</comment>
<dbReference type="InterPro" id="IPR010762">
    <property type="entry name" value="Gp23/Gp24_T4-like"/>
</dbReference>
<evidence type="ECO:0000256" key="1">
    <source>
        <dbReference type="ARBA" id="ARBA00004328"/>
    </source>
</evidence>
<dbReference type="Gene3D" id="3.30.2320.40">
    <property type="match status" value="1"/>
</dbReference>
<dbReference type="Proteomes" id="UP000002555">
    <property type="component" value="Segment"/>
</dbReference>
<keyword evidence="4" id="KW-0426">Late protein</keyword>
<dbReference type="GeneID" id="2658185"/>
<gene>
    <name evidence="5" type="primary">24</name>
</gene>
<proteinExistence type="predicted"/>
<dbReference type="RefSeq" id="NP_944114.1">
    <property type="nucleotide sequence ID" value="NC_005260.1"/>
</dbReference>
<name>Q76YK9_9CAUD</name>
<evidence type="ECO:0000256" key="4">
    <source>
        <dbReference type="ARBA" id="ARBA00022921"/>
    </source>
</evidence>
<evidence type="ECO:0000313" key="5">
    <source>
        <dbReference type="EMBL" id="AAQ17886.1"/>
    </source>
</evidence>
<dbReference type="EMBL" id="AY266303">
    <property type="protein sequence ID" value="AAQ17886.1"/>
    <property type="molecule type" value="Genomic_DNA"/>
</dbReference>
<keyword evidence="3" id="KW-0946">Virion</keyword>
<evidence type="ECO:0000256" key="3">
    <source>
        <dbReference type="ARBA" id="ARBA00022844"/>
    </source>
</evidence>
<dbReference type="KEGG" id="vg:2658185"/>
<sequence length="392" mass="43712">MLKNLIAESSGANSIESGRPSLVALTRKTQDMIYKDLVCIQPTKQPLATVYGMRLDYVAKDGSGYDIQLDHRTHGGQFKIGYSTLPAPTNVHAEGDQFQFNQYAFEVIKVGDYVTGYTTEEDYHRAMLRGELRLLSDGIDYGNEQDGTEVVPETKFILNRWTALVRARKMKCPVTIELLQDMERESLNSDATIEDLLATSIATEINTDIISKLICVSTKEKELSLINYETTYYQGRELITRACTMAAEIEWYTSFEATYLVVSYKLDGIIRASGQVDDRGYIRGTKMKLMMDGNAIVDYMMVGTKFDGGENSVDNASGLFYSPYQEADEAGTFLVTSEPGSIQPVVGVITRYALSCFPDYADISQGAKPNGEDWQKAANRSIFVRLTPVVVE</sequence>
<organism evidence="5 6">
    <name type="scientific">Aeromonas phage Aeh1</name>
    <dbReference type="NCBI Taxonomy" id="2880362"/>
    <lineage>
        <taxon>Viruses</taxon>
        <taxon>Duplodnaviria</taxon>
        <taxon>Heunggongvirae</taxon>
        <taxon>Uroviricota</taxon>
        <taxon>Caudoviricetes</taxon>
        <taxon>Pantevenvirales</taxon>
        <taxon>Straboviridae</taxon>
        <taxon>Cinqassovirus</taxon>
        <taxon>Cinqassovirus aeh1</taxon>
    </lineage>
</organism>
<reference evidence="5 6" key="1">
    <citation type="journal article" date="2001" name="J. Bacteriol.">
        <title>Phylogeny of the major head and tail genes of the wide-ranging T4-type bacteriophages.</title>
        <authorList>
            <person name="Tetart F."/>
            <person name="Desplats C."/>
            <person name="Kutateladze M."/>
            <person name="Monod C."/>
            <person name="Ackermann H.W."/>
            <person name="Krisch H.M."/>
        </authorList>
    </citation>
    <scope>NUCLEOTIDE SEQUENCE</scope>
</reference>
<dbReference type="Pfam" id="PF07068">
    <property type="entry name" value="Gp23"/>
    <property type="match status" value="1"/>
</dbReference>
<keyword evidence="6" id="KW-1185">Reference proteome</keyword>
<dbReference type="GO" id="GO:0019028">
    <property type="term" value="C:viral capsid"/>
    <property type="evidence" value="ECO:0007669"/>
    <property type="project" value="UniProtKB-KW"/>
</dbReference>
<evidence type="ECO:0000256" key="2">
    <source>
        <dbReference type="ARBA" id="ARBA00022561"/>
    </source>
</evidence>
<accession>Q76YK9</accession>